<keyword evidence="5 13" id="KW-0349">Heme</keyword>
<keyword evidence="8" id="KW-1133">Transmembrane helix</keyword>
<dbReference type="InterPro" id="IPR017972">
    <property type="entry name" value="Cyt_P450_CS"/>
</dbReference>
<dbReference type="PANTHER" id="PTHR47955">
    <property type="entry name" value="CYTOCHROME P450 FAMILY 71 PROTEIN"/>
    <property type="match status" value="1"/>
</dbReference>
<reference evidence="16" key="1">
    <citation type="submission" date="2024-06" db="EMBL/GenBank/DDBJ databases">
        <authorList>
            <person name="Ryan C."/>
        </authorList>
    </citation>
    <scope>NUCLEOTIDE SEQUENCE [LARGE SCALE GENOMIC DNA]</scope>
</reference>
<dbReference type="Proteomes" id="UP001497457">
    <property type="component" value="Chromosome 32b"/>
</dbReference>
<accession>A0ABC9DAD0</accession>
<evidence type="ECO:0000256" key="6">
    <source>
        <dbReference type="ARBA" id="ARBA00022692"/>
    </source>
</evidence>
<evidence type="ECO:0000256" key="14">
    <source>
        <dbReference type="RuleBase" id="RU000461"/>
    </source>
</evidence>
<gene>
    <name evidence="15" type="ORF">URODEC1_LOCUS83477</name>
</gene>
<dbReference type="FunFam" id="1.10.630.10:FF:000055">
    <property type="entry name" value="Cytochrome P450 71A26"/>
    <property type="match status" value="1"/>
</dbReference>
<dbReference type="PROSITE" id="PS00086">
    <property type="entry name" value="CYTOCHROME_P450"/>
    <property type="match status" value="1"/>
</dbReference>
<dbReference type="EMBL" id="OZ075142">
    <property type="protein sequence ID" value="CAL5035404.1"/>
    <property type="molecule type" value="Genomic_DNA"/>
</dbReference>
<sequence>MAEALVQSGLHLHEQLMSTAHPRQALVVSLLVLCPLLLLLARFATTGKATTSRERLLAKLPSPPTRLPVIGHLHLVGSLPHVSLRDLVERHGHGGLMLLRLGAVPTLVVSSPRAAQAVLRTHDHAFASRKGSAVTDILFYGSSDIAFSPYGEHWRNIRKIVTTQLLTVKKVRAYRFVREHEVRLVMEKTGEAAAMGKAVDLSGLLLFFTNEIMCNIVSGKLFMEEGRRNKLFRELTEANSKLLGGFNLEDYFPSMGRLGVVRKVVCAKAKKVSKRWDDLLDRLIDGHDSKSVANHGDEKISDLIDVLLSIQQQYGLTRDNVKAILVDMFQAGTDTSSIVLEYAMAELMRKPRLMEKLQAEVRGIVPRGNDMVTEDDLNSMSYLKAVIKETLRLHPPVVLFVPHLSLADCDIEGYTIPAGTRVIINGWAIGRDTSSWERADEFVPERFMEGSSTANVDYSGNDFLFLPFGSGRRMCPGMNFAISTMKIMLANLMYHFDWKLPAGCMNVDMTESFGVTVHRKEKLLLIPVQPSH</sequence>
<comment type="pathway">
    <text evidence="3">Secondary metabolite biosynthesis.</text>
</comment>
<keyword evidence="7 13" id="KW-0479">Metal-binding</keyword>
<dbReference type="Pfam" id="PF00067">
    <property type="entry name" value="p450"/>
    <property type="match status" value="1"/>
</dbReference>
<dbReference type="Gene3D" id="1.10.630.10">
    <property type="entry name" value="Cytochrome P450"/>
    <property type="match status" value="1"/>
</dbReference>
<dbReference type="InterPro" id="IPR036396">
    <property type="entry name" value="Cyt_P450_sf"/>
</dbReference>
<proteinExistence type="inferred from homology"/>
<evidence type="ECO:0000256" key="3">
    <source>
        <dbReference type="ARBA" id="ARBA00005179"/>
    </source>
</evidence>
<dbReference type="PANTHER" id="PTHR47955:SF14">
    <property type="entry name" value="OS01G0543600 PROTEIN"/>
    <property type="match status" value="1"/>
</dbReference>
<keyword evidence="16" id="KW-1185">Reference proteome</keyword>
<protein>
    <submittedName>
        <fullName evidence="15">Uncharacterized protein</fullName>
    </submittedName>
</protein>
<dbReference type="GO" id="GO:0046872">
    <property type="term" value="F:metal ion binding"/>
    <property type="evidence" value="ECO:0007669"/>
    <property type="project" value="UniProtKB-KW"/>
</dbReference>
<dbReference type="AlphaFoldDB" id="A0ABC9DAD0"/>
<evidence type="ECO:0000313" key="15">
    <source>
        <dbReference type="EMBL" id="CAL5035404.1"/>
    </source>
</evidence>
<reference evidence="15 16" key="2">
    <citation type="submission" date="2024-10" db="EMBL/GenBank/DDBJ databases">
        <authorList>
            <person name="Ryan C."/>
        </authorList>
    </citation>
    <scope>NUCLEOTIDE SEQUENCE [LARGE SCALE GENOMIC DNA]</scope>
</reference>
<evidence type="ECO:0000256" key="10">
    <source>
        <dbReference type="ARBA" id="ARBA00023004"/>
    </source>
</evidence>
<name>A0ABC9DAD0_9POAL</name>
<evidence type="ECO:0000256" key="1">
    <source>
        <dbReference type="ARBA" id="ARBA00001971"/>
    </source>
</evidence>
<comment type="subcellular location">
    <subcellularLocation>
        <location evidence="2">Membrane</location>
    </subcellularLocation>
</comment>
<comment type="cofactor">
    <cofactor evidence="1 13">
        <name>heme</name>
        <dbReference type="ChEBI" id="CHEBI:30413"/>
    </cofactor>
</comment>
<dbReference type="PRINTS" id="PR00463">
    <property type="entry name" value="EP450I"/>
</dbReference>
<keyword evidence="6" id="KW-0812">Transmembrane</keyword>
<evidence type="ECO:0000256" key="7">
    <source>
        <dbReference type="ARBA" id="ARBA00022723"/>
    </source>
</evidence>
<evidence type="ECO:0000256" key="13">
    <source>
        <dbReference type="PIRSR" id="PIRSR602401-1"/>
    </source>
</evidence>
<evidence type="ECO:0000256" key="2">
    <source>
        <dbReference type="ARBA" id="ARBA00004370"/>
    </source>
</evidence>
<keyword evidence="9 14" id="KW-0560">Oxidoreductase</keyword>
<evidence type="ECO:0000256" key="11">
    <source>
        <dbReference type="ARBA" id="ARBA00023033"/>
    </source>
</evidence>
<organism evidence="15 16">
    <name type="scientific">Urochloa decumbens</name>
    <dbReference type="NCBI Taxonomy" id="240449"/>
    <lineage>
        <taxon>Eukaryota</taxon>
        <taxon>Viridiplantae</taxon>
        <taxon>Streptophyta</taxon>
        <taxon>Embryophyta</taxon>
        <taxon>Tracheophyta</taxon>
        <taxon>Spermatophyta</taxon>
        <taxon>Magnoliopsida</taxon>
        <taxon>Liliopsida</taxon>
        <taxon>Poales</taxon>
        <taxon>Poaceae</taxon>
        <taxon>PACMAD clade</taxon>
        <taxon>Panicoideae</taxon>
        <taxon>Panicodae</taxon>
        <taxon>Paniceae</taxon>
        <taxon>Melinidinae</taxon>
        <taxon>Urochloa</taxon>
    </lineage>
</organism>
<evidence type="ECO:0000256" key="5">
    <source>
        <dbReference type="ARBA" id="ARBA00022617"/>
    </source>
</evidence>
<dbReference type="InterPro" id="IPR001128">
    <property type="entry name" value="Cyt_P450"/>
</dbReference>
<evidence type="ECO:0000256" key="8">
    <source>
        <dbReference type="ARBA" id="ARBA00022989"/>
    </source>
</evidence>
<keyword evidence="10 13" id="KW-0408">Iron</keyword>
<keyword evidence="12" id="KW-0472">Membrane</keyword>
<comment type="similarity">
    <text evidence="4 14">Belongs to the cytochrome P450 family.</text>
</comment>
<dbReference type="PRINTS" id="PR00385">
    <property type="entry name" value="P450"/>
</dbReference>
<evidence type="ECO:0000256" key="12">
    <source>
        <dbReference type="ARBA" id="ARBA00023136"/>
    </source>
</evidence>
<dbReference type="SUPFAM" id="SSF48264">
    <property type="entry name" value="Cytochrome P450"/>
    <property type="match status" value="1"/>
</dbReference>
<feature type="binding site" description="axial binding residue" evidence="13">
    <location>
        <position position="475"/>
    </location>
    <ligand>
        <name>heme</name>
        <dbReference type="ChEBI" id="CHEBI:30413"/>
    </ligand>
    <ligandPart>
        <name>Fe</name>
        <dbReference type="ChEBI" id="CHEBI:18248"/>
    </ligandPart>
</feature>
<dbReference type="InterPro" id="IPR002401">
    <property type="entry name" value="Cyt_P450_E_grp-I"/>
</dbReference>
<evidence type="ECO:0000256" key="9">
    <source>
        <dbReference type="ARBA" id="ARBA00023002"/>
    </source>
</evidence>
<evidence type="ECO:0000256" key="4">
    <source>
        <dbReference type="ARBA" id="ARBA00010617"/>
    </source>
</evidence>
<keyword evidence="11 14" id="KW-0503">Monooxygenase</keyword>
<evidence type="ECO:0000313" key="16">
    <source>
        <dbReference type="Proteomes" id="UP001497457"/>
    </source>
</evidence>
<dbReference type="CDD" id="cd11072">
    <property type="entry name" value="CYP71-like"/>
    <property type="match status" value="1"/>
</dbReference>
<dbReference type="GO" id="GO:0004497">
    <property type="term" value="F:monooxygenase activity"/>
    <property type="evidence" value="ECO:0007669"/>
    <property type="project" value="UniProtKB-KW"/>
</dbReference>
<dbReference type="GO" id="GO:0016020">
    <property type="term" value="C:membrane"/>
    <property type="evidence" value="ECO:0007669"/>
    <property type="project" value="UniProtKB-SubCell"/>
</dbReference>